<dbReference type="SUPFAM" id="SSF47370">
    <property type="entry name" value="Bromodomain"/>
    <property type="match status" value="5"/>
</dbReference>
<reference evidence="6" key="1">
    <citation type="submission" date="2021-01" db="EMBL/GenBank/DDBJ databases">
        <authorList>
            <person name="Corre E."/>
            <person name="Pelletier E."/>
            <person name="Niang G."/>
            <person name="Scheremetjew M."/>
            <person name="Finn R."/>
            <person name="Kale V."/>
            <person name="Holt S."/>
            <person name="Cochrane G."/>
            <person name="Meng A."/>
            <person name="Brown T."/>
            <person name="Cohen L."/>
        </authorList>
    </citation>
    <scope>NUCLEOTIDE SEQUENCE</scope>
    <source>
        <strain evidence="6">Pop2</strain>
    </source>
</reference>
<name>A0A7S2EII2_9STRA</name>
<evidence type="ECO:0000256" key="4">
    <source>
        <dbReference type="SAM" id="MobiDB-lite"/>
    </source>
</evidence>
<dbReference type="AlphaFoldDB" id="A0A7S2EII2"/>
<feature type="coiled-coil region" evidence="3">
    <location>
        <begin position="957"/>
        <end position="994"/>
    </location>
</feature>
<proteinExistence type="predicted"/>
<dbReference type="GO" id="GO:0000785">
    <property type="term" value="C:chromatin"/>
    <property type="evidence" value="ECO:0007669"/>
    <property type="project" value="TreeGrafter"/>
</dbReference>
<gene>
    <name evidence="6" type="ORF">DBRI1063_LOCUS15590</name>
</gene>
<evidence type="ECO:0000256" key="1">
    <source>
        <dbReference type="ARBA" id="ARBA00023117"/>
    </source>
</evidence>
<dbReference type="GO" id="GO:0005634">
    <property type="term" value="C:nucleus"/>
    <property type="evidence" value="ECO:0007669"/>
    <property type="project" value="TreeGrafter"/>
</dbReference>
<feature type="domain" description="Bromo" evidence="5">
    <location>
        <begin position="280"/>
        <end position="354"/>
    </location>
</feature>
<dbReference type="Pfam" id="PF00439">
    <property type="entry name" value="Bromodomain"/>
    <property type="match status" value="5"/>
</dbReference>
<dbReference type="InterPro" id="IPR050935">
    <property type="entry name" value="Bromo_chromatin_reader"/>
</dbReference>
<keyword evidence="3" id="KW-0175">Coiled coil</keyword>
<dbReference type="PROSITE" id="PS50014">
    <property type="entry name" value="BROMODOMAIN_2"/>
    <property type="match status" value="5"/>
</dbReference>
<dbReference type="PANTHER" id="PTHR22880">
    <property type="entry name" value="FALZ-RELATED BROMODOMAIN-CONTAINING PROTEINS"/>
    <property type="match status" value="1"/>
</dbReference>
<accession>A0A7S2EII2</accession>
<dbReference type="InterPro" id="IPR001487">
    <property type="entry name" value="Bromodomain"/>
</dbReference>
<feature type="region of interest" description="Disordered" evidence="4">
    <location>
        <begin position="1"/>
        <end position="118"/>
    </location>
</feature>
<keyword evidence="1 2" id="KW-0103">Bromodomain</keyword>
<sequence length="1160" mass="130532">MDNKNKKEAAQQPSKSSSSSSSNTKSKKIPSKKETSSTTNNNSYEKKRPSTTSPKPPSPPPPSKLSTTKTTNTNTSLSSTTTSPLTLPPMTSPPPPSTALPIPTATPLPPRPPILNQPTPPPILVPPVVTKVSTVEMTSHLRGSCFKVMSALKRRQAKGAKWFLKPVSDNRLIQDYRAKIPSPIDLGTMTTKLEKNEYPTCALFVLDLRRIFGNCLRYNTSINDSFRSVATEMISYTEDYLKYFVEPNTNGLLAYPRLLYCWKLCLSILDELISMTNPSDGHQTVHYFLHPVSFYCGGEFPPGYVDKVKTPMDLGTVTSKLIEGIYQSVGAFVADCRRVVENCKSFYGGRDDGASFVEQAVRLQESMAQQLGALLRYDKELGVKAQVVALTTKIITIEKPKQEFLMGILNDLRNAKYTDRYTKLTESATAPFEKPVNVALFPDYPKFVNSPMDLETIEQNIQNDLYRTPEDFEYDISLIFRNCERYNIPKKNDHIVALAKHSARMFRRLFSARIKAMENGVASAVSSGNDSNIASDTNETESGNAAANPKKKIEVEKKGGAKRSISPTRGRSEGEKPTKKAKTESGANSKVRTSGDLSTSGKKLSNSKSSKSGSAGGGGGSKKKIVSNHSSTPKAPANDGPVPLHVAISQVKDNFPTRRPHKLLEPWEGACSRFFRELMRHPWISAARPRFIFHVPVPVIFPELKDAYAAKIETPMDLTTSEAKLLAGGIYKEAQDFVDDVALVFANAITFNQAGHDEGEPMSCAYYDASRHLLKYTRWLSLEYLSPYLLDDAQDSAALKIEGPASTWKLTTSNKECARSELKECVMAEQIEKTEEGDRFNWMESECEKLLKALRLQSDLRYMTYFIQPNYPADYFAYISKPMDWERCHKNLQQRSYEKFGDLVEDLRLIFSNALKYNARAKGTDTVSGHAYEAAIYMSKKLETAVDKMLLAVSERLGREKIEVIAAEREHEAAERAEEEKIRAAWQKEREKARASTVEVKTRVETVETVKVVQRRAPQRKEMMDFEFPFYDEDEGHHEQSHMEALRQAKILFESQQKERKRMRKMTHTLAVNIFARMIEQAHALEWAKEMENKRVMKAAKDKEVTMNDGKEIDLGHITTIPEPTKVLKEIHDKGRDQIKVSLCKRKSSKKRKRPPCILA</sequence>
<evidence type="ECO:0000259" key="5">
    <source>
        <dbReference type="PROSITE" id="PS50014"/>
    </source>
</evidence>
<feature type="domain" description="Bromo" evidence="5">
    <location>
        <begin position="874"/>
        <end position="925"/>
    </location>
</feature>
<feature type="region of interest" description="Disordered" evidence="4">
    <location>
        <begin position="524"/>
        <end position="642"/>
    </location>
</feature>
<dbReference type="PRINTS" id="PR00503">
    <property type="entry name" value="BROMODOMAIN"/>
</dbReference>
<feature type="compositionally biased region" description="Polar residues" evidence="4">
    <location>
        <begin position="524"/>
        <end position="545"/>
    </location>
</feature>
<feature type="compositionally biased region" description="Low complexity" evidence="4">
    <location>
        <begin position="64"/>
        <end position="85"/>
    </location>
</feature>
<dbReference type="EMBL" id="HBGN01024356">
    <property type="protein sequence ID" value="CAD9339055.1"/>
    <property type="molecule type" value="Transcribed_RNA"/>
</dbReference>
<dbReference type="GO" id="GO:0006355">
    <property type="term" value="P:regulation of DNA-templated transcription"/>
    <property type="evidence" value="ECO:0007669"/>
    <property type="project" value="TreeGrafter"/>
</dbReference>
<feature type="domain" description="Bromo" evidence="5">
    <location>
        <begin position="155"/>
        <end position="226"/>
    </location>
</feature>
<feature type="domain" description="Bromo" evidence="5">
    <location>
        <begin position="685"/>
        <end position="759"/>
    </location>
</feature>
<feature type="compositionally biased region" description="Low complexity" evidence="4">
    <location>
        <begin position="598"/>
        <end position="613"/>
    </location>
</feature>
<evidence type="ECO:0000256" key="2">
    <source>
        <dbReference type="PROSITE-ProRule" id="PRU00035"/>
    </source>
</evidence>
<dbReference type="InterPro" id="IPR036427">
    <property type="entry name" value="Bromodomain-like_sf"/>
</dbReference>
<organism evidence="6">
    <name type="scientific">Ditylum brightwellii</name>
    <dbReference type="NCBI Taxonomy" id="49249"/>
    <lineage>
        <taxon>Eukaryota</taxon>
        <taxon>Sar</taxon>
        <taxon>Stramenopiles</taxon>
        <taxon>Ochrophyta</taxon>
        <taxon>Bacillariophyta</taxon>
        <taxon>Mediophyceae</taxon>
        <taxon>Lithodesmiophycidae</taxon>
        <taxon>Lithodesmiales</taxon>
        <taxon>Lithodesmiaceae</taxon>
        <taxon>Ditylum</taxon>
    </lineage>
</organism>
<feature type="compositionally biased region" description="Polar residues" evidence="4">
    <location>
        <begin position="585"/>
        <end position="597"/>
    </location>
</feature>
<dbReference type="Gene3D" id="1.20.920.10">
    <property type="entry name" value="Bromodomain-like"/>
    <property type="match status" value="5"/>
</dbReference>
<dbReference type="PANTHER" id="PTHR22880:SF225">
    <property type="entry name" value="BROMODOMAIN-CONTAINING PROTEIN BET-1-RELATED"/>
    <property type="match status" value="1"/>
</dbReference>
<dbReference type="GO" id="GO:0006338">
    <property type="term" value="P:chromatin remodeling"/>
    <property type="evidence" value="ECO:0007669"/>
    <property type="project" value="TreeGrafter"/>
</dbReference>
<feature type="compositionally biased region" description="Basic and acidic residues" evidence="4">
    <location>
        <begin position="570"/>
        <end position="583"/>
    </location>
</feature>
<feature type="domain" description="Bromo" evidence="5">
    <location>
        <begin position="424"/>
        <end position="494"/>
    </location>
</feature>
<dbReference type="CDD" id="cd04369">
    <property type="entry name" value="Bromodomain"/>
    <property type="match status" value="4"/>
</dbReference>
<evidence type="ECO:0000256" key="3">
    <source>
        <dbReference type="SAM" id="Coils"/>
    </source>
</evidence>
<feature type="compositionally biased region" description="Pro residues" evidence="4">
    <location>
        <begin position="86"/>
        <end position="118"/>
    </location>
</feature>
<protein>
    <recommendedName>
        <fullName evidence="5">Bromo domain-containing protein</fullName>
    </recommendedName>
</protein>
<feature type="compositionally biased region" description="Low complexity" evidence="4">
    <location>
        <begin position="14"/>
        <end position="24"/>
    </location>
</feature>
<evidence type="ECO:0000313" key="6">
    <source>
        <dbReference type="EMBL" id="CAD9339055.1"/>
    </source>
</evidence>
<feature type="compositionally biased region" description="Pro residues" evidence="4">
    <location>
        <begin position="54"/>
        <end position="63"/>
    </location>
</feature>
<dbReference type="SMART" id="SM00297">
    <property type="entry name" value="BROMO"/>
    <property type="match status" value="5"/>
</dbReference>